<dbReference type="GO" id="GO:0140664">
    <property type="term" value="F:ATP-dependent DNA damage sensor activity"/>
    <property type="evidence" value="ECO:0007669"/>
    <property type="project" value="InterPro"/>
</dbReference>
<dbReference type="EMBL" id="KI440843">
    <property type="protein sequence ID" value="ERT01286.1"/>
    <property type="molecule type" value="Genomic_DNA"/>
</dbReference>
<evidence type="ECO:0000313" key="2">
    <source>
        <dbReference type="EMBL" id="ERT01286.1"/>
    </source>
</evidence>
<name>U7Q3I1_SPOS1</name>
<dbReference type="AlphaFoldDB" id="U7Q3I1"/>
<evidence type="ECO:0008006" key="4">
    <source>
        <dbReference type="Google" id="ProtNLM"/>
    </source>
</evidence>
<dbReference type="STRING" id="1391915.U7Q3I1"/>
<dbReference type="GO" id="GO:0032389">
    <property type="term" value="C:MutLalpha complex"/>
    <property type="evidence" value="ECO:0007669"/>
    <property type="project" value="TreeGrafter"/>
</dbReference>
<sequence length="142" mass="15012">MSIKALPADACRLLGSTSVIATSISLVKELLDNAIDAGATAIDVIVSPNTVDKIEVRDNGHGISTADFDALGRRGHTSKLRQFDDLMTVGGTSLGFRGEGLASANTLGFVAITTRTAEEAIASKFREAESCRTRCLEDIVRD</sequence>
<dbReference type="eggNOG" id="KOG1978">
    <property type="taxonomic scope" value="Eukaryota"/>
</dbReference>
<proteinExistence type="inferred from homology"/>
<dbReference type="PROSITE" id="PS00058">
    <property type="entry name" value="DNA_MISMATCH_REPAIR_1"/>
    <property type="match status" value="1"/>
</dbReference>
<dbReference type="InterPro" id="IPR014762">
    <property type="entry name" value="DNA_mismatch_repair_CS"/>
</dbReference>
<evidence type="ECO:0000256" key="1">
    <source>
        <dbReference type="ARBA" id="ARBA00006082"/>
    </source>
</evidence>
<dbReference type="SUPFAM" id="SSF55874">
    <property type="entry name" value="ATPase domain of HSP90 chaperone/DNA topoisomerase II/histidine kinase"/>
    <property type="match status" value="1"/>
</dbReference>
<keyword evidence="3" id="KW-1185">Reference proteome</keyword>
<dbReference type="PANTHER" id="PTHR10073">
    <property type="entry name" value="DNA MISMATCH REPAIR PROTEIN MLH, PMS, MUTL"/>
    <property type="match status" value="1"/>
</dbReference>
<accession>U7Q3I1</accession>
<comment type="similarity">
    <text evidence="1">Belongs to the DNA mismatch repair MutL/HexB family.</text>
</comment>
<dbReference type="PANTHER" id="PTHR10073:SF41">
    <property type="entry name" value="MISMATCH REPAIR PROTEIN, PUTATIVE (AFU_ORTHOLOGUE AFUA_8G05820)-RELATED"/>
    <property type="match status" value="1"/>
</dbReference>
<gene>
    <name evidence="2" type="ORF">HMPREF1624_02528</name>
</gene>
<reference evidence="3" key="1">
    <citation type="journal article" date="2014" name="Genome Announc.">
        <title>Genome sequence of the pathogenic fungus Sporothrix schenckii (ATCC 58251).</title>
        <authorList>
            <person name="Cuomo C.A."/>
            <person name="Rodriguez-Del Valle N."/>
            <person name="Perez-Sanchez L."/>
            <person name="Abouelleil A."/>
            <person name="Goldberg J."/>
            <person name="Young S."/>
            <person name="Zeng Q."/>
            <person name="Birren B.W."/>
        </authorList>
    </citation>
    <scope>NUCLEOTIDE SEQUENCE [LARGE SCALE GENOMIC DNA]</scope>
    <source>
        <strain evidence="3">ATCC 58251 / de Perez 2211183</strain>
    </source>
</reference>
<dbReference type="Pfam" id="PF13589">
    <property type="entry name" value="HATPase_c_3"/>
    <property type="match status" value="1"/>
</dbReference>
<dbReference type="GO" id="GO:0006298">
    <property type="term" value="P:mismatch repair"/>
    <property type="evidence" value="ECO:0007669"/>
    <property type="project" value="InterPro"/>
</dbReference>
<protein>
    <recommendedName>
        <fullName evidence="4">DNA mismatch repair protein MutL</fullName>
    </recommendedName>
</protein>
<dbReference type="InterPro" id="IPR038973">
    <property type="entry name" value="MutL/Mlh/Pms-like"/>
</dbReference>
<dbReference type="InterPro" id="IPR036890">
    <property type="entry name" value="HATPase_C_sf"/>
</dbReference>
<dbReference type="Proteomes" id="UP000018087">
    <property type="component" value="Unassembled WGS sequence"/>
</dbReference>
<evidence type="ECO:0000313" key="3">
    <source>
        <dbReference type="Proteomes" id="UP000018087"/>
    </source>
</evidence>
<dbReference type="GO" id="GO:0016887">
    <property type="term" value="F:ATP hydrolysis activity"/>
    <property type="evidence" value="ECO:0007669"/>
    <property type="project" value="InterPro"/>
</dbReference>
<organism evidence="2 3">
    <name type="scientific">Sporothrix schenckii (strain ATCC 58251 / de Perez 2211183)</name>
    <name type="common">Rose-picker's disease fungus</name>
    <dbReference type="NCBI Taxonomy" id="1391915"/>
    <lineage>
        <taxon>Eukaryota</taxon>
        <taxon>Fungi</taxon>
        <taxon>Dikarya</taxon>
        <taxon>Ascomycota</taxon>
        <taxon>Pezizomycotina</taxon>
        <taxon>Sordariomycetes</taxon>
        <taxon>Sordariomycetidae</taxon>
        <taxon>Ophiostomatales</taxon>
        <taxon>Ophiostomataceae</taxon>
        <taxon>Sporothrix</taxon>
    </lineage>
</organism>
<dbReference type="HOGENOM" id="CLU_004131_3_1_1"/>
<dbReference type="Gene3D" id="3.30.565.10">
    <property type="entry name" value="Histidine kinase-like ATPase, C-terminal domain"/>
    <property type="match status" value="1"/>
</dbReference>
<dbReference type="OrthoDB" id="10263226at2759"/>